<evidence type="ECO:0000256" key="1">
    <source>
        <dbReference type="SAM" id="MobiDB-lite"/>
    </source>
</evidence>
<keyword evidence="3" id="KW-1185">Reference proteome</keyword>
<dbReference type="STRING" id="553466.SAMN04487950_1517"/>
<feature type="region of interest" description="Disordered" evidence="1">
    <location>
        <begin position="27"/>
        <end position="49"/>
    </location>
</feature>
<accession>A0A1I4CZ60</accession>
<dbReference type="AlphaFoldDB" id="A0A1I4CZ60"/>
<dbReference type="Proteomes" id="UP000199607">
    <property type="component" value="Unassembled WGS sequence"/>
</dbReference>
<proteinExistence type="predicted"/>
<organism evidence="2 3">
    <name type="scientific">Halogranum rubrum</name>
    <dbReference type="NCBI Taxonomy" id="553466"/>
    <lineage>
        <taxon>Archaea</taxon>
        <taxon>Methanobacteriati</taxon>
        <taxon>Methanobacteriota</taxon>
        <taxon>Stenosarchaea group</taxon>
        <taxon>Halobacteria</taxon>
        <taxon>Halobacteriales</taxon>
        <taxon>Haloferacaceae</taxon>
    </lineage>
</organism>
<gene>
    <name evidence="2" type="ORF">SAMN04487950_1517</name>
</gene>
<evidence type="ECO:0000313" key="2">
    <source>
        <dbReference type="EMBL" id="SFK86552.1"/>
    </source>
</evidence>
<protein>
    <submittedName>
        <fullName evidence="2">Uncharacterized protein</fullName>
    </submittedName>
</protein>
<name>A0A1I4CZ60_9EURY</name>
<dbReference type="RefSeq" id="WP_009367490.1">
    <property type="nucleotide sequence ID" value="NZ_FOTC01000001.1"/>
</dbReference>
<evidence type="ECO:0000313" key="3">
    <source>
        <dbReference type="Proteomes" id="UP000199607"/>
    </source>
</evidence>
<dbReference type="EMBL" id="FOTC01000001">
    <property type="protein sequence ID" value="SFK86552.1"/>
    <property type="molecule type" value="Genomic_DNA"/>
</dbReference>
<reference evidence="3" key="1">
    <citation type="submission" date="2016-10" db="EMBL/GenBank/DDBJ databases">
        <authorList>
            <person name="Varghese N."/>
            <person name="Submissions S."/>
        </authorList>
    </citation>
    <scope>NUCLEOTIDE SEQUENCE [LARGE SCALE GENOMIC DNA]</scope>
    <source>
        <strain evidence="3">CGMCC 1.7738</strain>
    </source>
</reference>
<sequence length="49" mass="5736">MSVRDTNQTDSHFTQMQNRLEEVNAMVSVDTMRRLPSPVPEDERVTEEE</sequence>